<evidence type="ECO:0000313" key="2">
    <source>
        <dbReference type="Proteomes" id="UP001054902"/>
    </source>
</evidence>
<evidence type="ECO:0000313" key="1">
    <source>
        <dbReference type="EMBL" id="GFH48691.1"/>
    </source>
</evidence>
<sequence>MDTDNFQYDSCDSGRMNVQDLNEYDRTRYALAHDTLTLIYQGTFDTTASQQYDVLHDRLKCNQIIDPLISAARKKYGVPHACKATNFVPDDNGDFMLLPNWEDGYYLRSYCLYGLGYLDRYFEEKRVNNEAQENIVKLIMVNRFHVNEDDRGLATKEHHQNYNQMIKYCMVEGALGYNNAIPFWKQPW</sequence>
<reference evidence="1 2" key="1">
    <citation type="journal article" date="2021" name="Sci. Rep.">
        <title>The genome of the diatom Chaetoceros tenuissimus carries an ancient integrated fragment of an extant virus.</title>
        <authorList>
            <person name="Hongo Y."/>
            <person name="Kimura K."/>
            <person name="Takaki Y."/>
            <person name="Yoshida Y."/>
            <person name="Baba S."/>
            <person name="Kobayashi G."/>
            <person name="Nagasaki K."/>
            <person name="Hano T."/>
            <person name="Tomaru Y."/>
        </authorList>
    </citation>
    <scope>NUCLEOTIDE SEQUENCE [LARGE SCALE GENOMIC DNA]</scope>
    <source>
        <strain evidence="1 2">NIES-3715</strain>
    </source>
</reference>
<keyword evidence="2" id="KW-1185">Reference proteome</keyword>
<dbReference type="Proteomes" id="UP001054902">
    <property type="component" value="Unassembled WGS sequence"/>
</dbReference>
<accession>A0AAD3H394</accession>
<proteinExistence type="predicted"/>
<dbReference type="EMBL" id="BLLK01000029">
    <property type="protein sequence ID" value="GFH48691.1"/>
    <property type="molecule type" value="Genomic_DNA"/>
</dbReference>
<dbReference type="AlphaFoldDB" id="A0AAD3H394"/>
<name>A0AAD3H394_9STRA</name>
<gene>
    <name evidence="1" type="ORF">CTEN210_05167</name>
</gene>
<comment type="caution">
    <text evidence="1">The sequence shown here is derived from an EMBL/GenBank/DDBJ whole genome shotgun (WGS) entry which is preliminary data.</text>
</comment>
<organism evidence="1 2">
    <name type="scientific">Chaetoceros tenuissimus</name>
    <dbReference type="NCBI Taxonomy" id="426638"/>
    <lineage>
        <taxon>Eukaryota</taxon>
        <taxon>Sar</taxon>
        <taxon>Stramenopiles</taxon>
        <taxon>Ochrophyta</taxon>
        <taxon>Bacillariophyta</taxon>
        <taxon>Coscinodiscophyceae</taxon>
        <taxon>Chaetocerotophycidae</taxon>
        <taxon>Chaetocerotales</taxon>
        <taxon>Chaetocerotaceae</taxon>
        <taxon>Chaetoceros</taxon>
    </lineage>
</organism>
<protein>
    <submittedName>
        <fullName evidence="1">Uncharacterized protein</fullName>
    </submittedName>
</protein>